<feature type="domain" description="Luciferase-like" evidence="5">
    <location>
        <begin position="37"/>
        <end position="333"/>
    </location>
</feature>
<evidence type="ECO:0000256" key="2">
    <source>
        <dbReference type="ARBA" id="ARBA00022643"/>
    </source>
</evidence>
<gene>
    <name evidence="6" type="ORF">R7226_08015</name>
</gene>
<keyword evidence="4" id="KW-0503">Monooxygenase</keyword>
<dbReference type="Pfam" id="PF00296">
    <property type="entry name" value="Bac_luciferase"/>
    <property type="match status" value="1"/>
</dbReference>
<comment type="caution">
    <text evidence="6">The sequence shown here is derived from an EMBL/GenBank/DDBJ whole genome shotgun (WGS) entry which is preliminary data.</text>
</comment>
<evidence type="ECO:0000259" key="5">
    <source>
        <dbReference type="Pfam" id="PF00296"/>
    </source>
</evidence>
<organism evidence="6 7">
    <name type="scientific">Conexibacter stalactiti</name>
    <dbReference type="NCBI Taxonomy" id="1940611"/>
    <lineage>
        <taxon>Bacteria</taxon>
        <taxon>Bacillati</taxon>
        <taxon>Actinomycetota</taxon>
        <taxon>Thermoleophilia</taxon>
        <taxon>Solirubrobacterales</taxon>
        <taxon>Conexibacteraceae</taxon>
        <taxon>Conexibacter</taxon>
    </lineage>
</organism>
<proteinExistence type="predicted"/>
<keyword evidence="7" id="KW-1185">Reference proteome</keyword>
<accession>A0ABU4HNK3</accession>
<keyword evidence="1" id="KW-0285">Flavoprotein</keyword>
<evidence type="ECO:0000313" key="7">
    <source>
        <dbReference type="Proteomes" id="UP001284601"/>
    </source>
</evidence>
<keyword evidence="3" id="KW-0560">Oxidoreductase</keyword>
<dbReference type="PANTHER" id="PTHR42847">
    <property type="entry name" value="ALKANESULFONATE MONOOXYGENASE"/>
    <property type="match status" value="1"/>
</dbReference>
<protein>
    <submittedName>
        <fullName evidence="6">LLM class flavin-dependent oxidoreductase</fullName>
    </submittedName>
</protein>
<dbReference type="PANTHER" id="PTHR42847:SF9">
    <property type="entry name" value="BLL6451 PROTEIN"/>
    <property type="match status" value="1"/>
</dbReference>
<keyword evidence="2" id="KW-0288">FMN</keyword>
<reference evidence="7" key="1">
    <citation type="submission" date="2023-07" db="EMBL/GenBank/DDBJ databases">
        <title>Conexibacter stalactiti sp. nov., isolated from stalactites in a lava cave and emended description of the genus Conexibacter.</title>
        <authorList>
            <person name="Lee S.D."/>
        </authorList>
    </citation>
    <scope>NUCLEOTIDE SEQUENCE [LARGE SCALE GENOMIC DNA]</scope>
    <source>
        <strain evidence="7">KCTC 39840</strain>
    </source>
</reference>
<evidence type="ECO:0000313" key="6">
    <source>
        <dbReference type="EMBL" id="MDW5594277.1"/>
    </source>
</evidence>
<dbReference type="InterPro" id="IPR011251">
    <property type="entry name" value="Luciferase-like_dom"/>
</dbReference>
<evidence type="ECO:0000256" key="1">
    <source>
        <dbReference type="ARBA" id="ARBA00022630"/>
    </source>
</evidence>
<dbReference type="RefSeq" id="WP_318596548.1">
    <property type="nucleotide sequence ID" value="NZ_JAWSTH010000014.1"/>
</dbReference>
<dbReference type="InterPro" id="IPR050172">
    <property type="entry name" value="SsuD_RutA_monooxygenase"/>
</dbReference>
<dbReference type="Gene3D" id="3.20.20.30">
    <property type="entry name" value="Luciferase-like domain"/>
    <property type="match status" value="1"/>
</dbReference>
<evidence type="ECO:0000256" key="3">
    <source>
        <dbReference type="ARBA" id="ARBA00023002"/>
    </source>
</evidence>
<dbReference type="Proteomes" id="UP001284601">
    <property type="component" value="Unassembled WGS sequence"/>
</dbReference>
<sequence>MSIELRSWINFQPYLHGLSTRGIARQAEYFSGDQLVVSADPDHIATEAREYEASGYDSSIVPQSASWPDAWSTVTWALAHTQRLKVIAAHRPGVTQPAAAARTFATVDRLSKGRAGVHVIMGHFDRQADGDQLDQGAVYARAEEYLEIFDRTLREPEPFDFSGDFYTVRGAWSGVRPLQQPRPVLSLPVGSEQSIGLAARHADVFALRGQSLAEAQELIGRVSVEAQRIGRERELRAWANFNVIVDTTDDDAWRRARQIEAGVIELADHRRRTKPRHTPDFNEGRPVRHSDGPEVLDRALWTGLSRLTSTELTFVGSPTTVADAILDYHDLGIEIFTLGSHVTNPVEEEARRELLRLLHEAAEARDRVGAFAGSR</sequence>
<dbReference type="SUPFAM" id="SSF51679">
    <property type="entry name" value="Bacterial luciferase-like"/>
    <property type="match status" value="1"/>
</dbReference>
<evidence type="ECO:0000256" key="4">
    <source>
        <dbReference type="ARBA" id="ARBA00023033"/>
    </source>
</evidence>
<dbReference type="EMBL" id="JAWSTH010000014">
    <property type="protein sequence ID" value="MDW5594277.1"/>
    <property type="molecule type" value="Genomic_DNA"/>
</dbReference>
<dbReference type="InterPro" id="IPR036661">
    <property type="entry name" value="Luciferase-like_sf"/>
</dbReference>
<name>A0ABU4HNK3_9ACTN</name>